<keyword evidence="5" id="KW-0472">Membrane</keyword>
<dbReference type="AlphaFoldDB" id="A0A401QKU2"/>
<dbReference type="SUPFAM" id="SSF53822">
    <property type="entry name" value="Periplasmic binding protein-like I"/>
    <property type="match status" value="1"/>
</dbReference>
<dbReference type="EMBL" id="BFAA01235649">
    <property type="protein sequence ID" value="GCB86057.1"/>
    <property type="molecule type" value="Genomic_DNA"/>
</dbReference>
<protein>
    <recommendedName>
        <fullName evidence="8">Receptor ligand binding region domain-containing protein</fullName>
    </recommendedName>
</protein>
<dbReference type="OMA" id="NFRESAC"/>
<keyword evidence="3" id="KW-0732">Signal</keyword>
<evidence type="ECO:0000256" key="7">
    <source>
        <dbReference type="ARBA" id="ARBA00023180"/>
    </source>
</evidence>
<evidence type="ECO:0000256" key="5">
    <source>
        <dbReference type="ARBA" id="ARBA00023136"/>
    </source>
</evidence>
<comment type="subcellular location">
    <subcellularLocation>
        <location evidence="1">Membrane</location>
        <topology evidence="1">Single-pass type I membrane protein</topology>
    </subcellularLocation>
</comment>
<dbReference type="InterPro" id="IPR001170">
    <property type="entry name" value="ANPR/GUC"/>
</dbReference>
<keyword evidence="4" id="KW-1133">Transmembrane helix</keyword>
<dbReference type="PROSITE" id="PS00458">
    <property type="entry name" value="ANF_RECEPTORS"/>
    <property type="match status" value="1"/>
</dbReference>
<organism evidence="9 10">
    <name type="scientific">Scyliorhinus torazame</name>
    <name type="common">Cloudy catshark</name>
    <name type="synonym">Catulus torazame</name>
    <dbReference type="NCBI Taxonomy" id="75743"/>
    <lineage>
        <taxon>Eukaryota</taxon>
        <taxon>Metazoa</taxon>
        <taxon>Chordata</taxon>
        <taxon>Craniata</taxon>
        <taxon>Vertebrata</taxon>
        <taxon>Chondrichthyes</taxon>
        <taxon>Elasmobranchii</taxon>
        <taxon>Galeomorphii</taxon>
        <taxon>Galeoidea</taxon>
        <taxon>Carcharhiniformes</taxon>
        <taxon>Scyliorhinidae</taxon>
        <taxon>Scyliorhinus</taxon>
    </lineage>
</organism>
<evidence type="ECO:0000256" key="2">
    <source>
        <dbReference type="ARBA" id="ARBA00022692"/>
    </source>
</evidence>
<proteinExistence type="predicted"/>
<keyword evidence="6" id="KW-0675">Receptor</keyword>
<evidence type="ECO:0000313" key="10">
    <source>
        <dbReference type="Proteomes" id="UP000288216"/>
    </source>
</evidence>
<comment type="caution">
    <text evidence="9">The sequence shown here is derived from an EMBL/GenBank/DDBJ whole genome shotgun (WGS) entry which is preliminary data.</text>
</comment>
<dbReference type="STRING" id="75743.A0A401QKU2"/>
<keyword evidence="7" id="KW-0325">Glycoprotein</keyword>
<feature type="domain" description="Receptor ligand binding region" evidence="8">
    <location>
        <begin position="19"/>
        <end position="162"/>
    </location>
</feature>
<keyword evidence="2" id="KW-0812">Transmembrane</keyword>
<dbReference type="PANTHER" id="PTHR44755:SF5">
    <property type="entry name" value="GUANYLATE CYCLASE"/>
    <property type="match status" value="1"/>
</dbReference>
<evidence type="ECO:0000256" key="6">
    <source>
        <dbReference type="ARBA" id="ARBA00023170"/>
    </source>
</evidence>
<dbReference type="OrthoDB" id="302535at2759"/>
<dbReference type="GO" id="GO:0007165">
    <property type="term" value="P:signal transduction"/>
    <property type="evidence" value="ECO:0007669"/>
    <property type="project" value="TreeGrafter"/>
</dbReference>
<dbReference type="InterPro" id="IPR028082">
    <property type="entry name" value="Peripla_BP_I"/>
</dbReference>
<evidence type="ECO:0000256" key="3">
    <source>
        <dbReference type="ARBA" id="ARBA00022729"/>
    </source>
</evidence>
<evidence type="ECO:0000256" key="1">
    <source>
        <dbReference type="ARBA" id="ARBA00004479"/>
    </source>
</evidence>
<sequence>MAVVLPQNNTAYPWAWQRVGPAVRLARDNINRSPSLLAGHRLRYVFGNCEDRHGTCSESIAPLVAVDLKFGNDPDVFVGPGCVYTAAPVARFTGHWRVPMLTAGAPAYGFSSPNYPLMTRTGPSHGKLGEYVAHIHQRYNWTKRALIIYNDEKTDDRPCYFAVEGLYQEMPKFQNLTVVNIPFKETGSVDYTFLIHEIRHKGR</sequence>
<feature type="non-terminal residue" evidence="9">
    <location>
        <position position="203"/>
    </location>
</feature>
<dbReference type="PANTHER" id="PTHR44755">
    <property type="entry name" value="NATRIURETIC PEPTIDE RECEPTOR 3-RELATED"/>
    <property type="match status" value="1"/>
</dbReference>
<keyword evidence="10" id="KW-1185">Reference proteome</keyword>
<name>A0A401QKU2_SCYTO</name>
<evidence type="ECO:0000256" key="4">
    <source>
        <dbReference type="ARBA" id="ARBA00022989"/>
    </source>
</evidence>
<evidence type="ECO:0000259" key="8">
    <source>
        <dbReference type="Pfam" id="PF01094"/>
    </source>
</evidence>
<reference evidence="9 10" key="1">
    <citation type="journal article" date="2018" name="Nat. Ecol. Evol.">
        <title>Shark genomes provide insights into elasmobranch evolution and the origin of vertebrates.</title>
        <authorList>
            <person name="Hara Y"/>
            <person name="Yamaguchi K"/>
            <person name="Onimaru K"/>
            <person name="Kadota M"/>
            <person name="Koyanagi M"/>
            <person name="Keeley SD"/>
            <person name="Tatsumi K"/>
            <person name="Tanaka K"/>
            <person name="Motone F"/>
            <person name="Kageyama Y"/>
            <person name="Nozu R"/>
            <person name="Adachi N"/>
            <person name="Nishimura O"/>
            <person name="Nakagawa R"/>
            <person name="Tanegashima C"/>
            <person name="Kiyatake I"/>
            <person name="Matsumoto R"/>
            <person name="Murakumo K"/>
            <person name="Nishida K"/>
            <person name="Terakita A"/>
            <person name="Kuratani S"/>
            <person name="Sato K"/>
            <person name="Hyodo S Kuraku.S."/>
        </authorList>
    </citation>
    <scope>NUCLEOTIDE SEQUENCE [LARGE SCALE GENOMIC DNA]</scope>
</reference>
<dbReference type="GO" id="GO:0017046">
    <property type="term" value="F:peptide hormone binding"/>
    <property type="evidence" value="ECO:0007669"/>
    <property type="project" value="TreeGrafter"/>
</dbReference>
<gene>
    <name evidence="9" type="ORF">scyTo_0026744</name>
</gene>
<dbReference type="Proteomes" id="UP000288216">
    <property type="component" value="Unassembled WGS sequence"/>
</dbReference>
<dbReference type="InterPro" id="IPR052612">
    <property type="entry name" value="ANP_Clearance_Receptor"/>
</dbReference>
<dbReference type="GO" id="GO:0016020">
    <property type="term" value="C:membrane"/>
    <property type="evidence" value="ECO:0007669"/>
    <property type="project" value="UniProtKB-SubCell"/>
</dbReference>
<dbReference type="Pfam" id="PF01094">
    <property type="entry name" value="ANF_receptor"/>
    <property type="match status" value="1"/>
</dbReference>
<evidence type="ECO:0000313" key="9">
    <source>
        <dbReference type="EMBL" id="GCB86057.1"/>
    </source>
</evidence>
<dbReference type="Gene3D" id="3.40.50.2300">
    <property type="match status" value="1"/>
</dbReference>
<dbReference type="InterPro" id="IPR001828">
    <property type="entry name" value="ANF_lig-bd_rcpt"/>
</dbReference>
<accession>A0A401QKU2</accession>
<dbReference type="GO" id="GO:0016941">
    <property type="term" value="F:natriuretic peptide receptor activity"/>
    <property type="evidence" value="ECO:0007669"/>
    <property type="project" value="TreeGrafter"/>
</dbReference>